<comment type="caution">
    <text evidence="2">The sequence shown here is derived from an EMBL/GenBank/DDBJ whole genome shotgun (WGS) entry which is preliminary data.</text>
</comment>
<feature type="compositionally biased region" description="Basic and acidic residues" evidence="1">
    <location>
        <begin position="14"/>
        <end position="25"/>
    </location>
</feature>
<proteinExistence type="predicted"/>
<evidence type="ECO:0000313" key="3">
    <source>
        <dbReference type="Proteomes" id="UP000245119"/>
    </source>
</evidence>
<keyword evidence="3" id="KW-1185">Reference proteome</keyword>
<feature type="compositionally biased region" description="Pro residues" evidence="1">
    <location>
        <begin position="140"/>
        <end position="153"/>
    </location>
</feature>
<reference evidence="2 3" key="1">
    <citation type="submission" date="2018-04" db="EMBL/GenBank/DDBJ databases">
        <title>The genome of golden apple snail Pomacea canaliculata provides insight into stress tolerance and invasive adaptation.</title>
        <authorList>
            <person name="Liu C."/>
            <person name="Liu B."/>
            <person name="Ren Y."/>
            <person name="Zhang Y."/>
            <person name="Wang H."/>
            <person name="Li S."/>
            <person name="Jiang F."/>
            <person name="Yin L."/>
            <person name="Zhang G."/>
            <person name="Qian W."/>
            <person name="Fan W."/>
        </authorList>
    </citation>
    <scope>NUCLEOTIDE SEQUENCE [LARGE SCALE GENOMIC DNA]</scope>
    <source>
        <strain evidence="2">SZHN2017</strain>
        <tissue evidence="2">Muscle</tissue>
    </source>
</reference>
<evidence type="ECO:0000256" key="1">
    <source>
        <dbReference type="SAM" id="MobiDB-lite"/>
    </source>
</evidence>
<protein>
    <submittedName>
        <fullName evidence="2">Uncharacterized protein</fullName>
    </submittedName>
</protein>
<organism evidence="2 3">
    <name type="scientific">Pomacea canaliculata</name>
    <name type="common">Golden apple snail</name>
    <dbReference type="NCBI Taxonomy" id="400727"/>
    <lineage>
        <taxon>Eukaryota</taxon>
        <taxon>Metazoa</taxon>
        <taxon>Spiralia</taxon>
        <taxon>Lophotrochozoa</taxon>
        <taxon>Mollusca</taxon>
        <taxon>Gastropoda</taxon>
        <taxon>Caenogastropoda</taxon>
        <taxon>Architaenioglossa</taxon>
        <taxon>Ampullarioidea</taxon>
        <taxon>Ampullariidae</taxon>
        <taxon>Pomacea</taxon>
    </lineage>
</organism>
<evidence type="ECO:0000313" key="2">
    <source>
        <dbReference type="EMBL" id="PVD24262.1"/>
    </source>
</evidence>
<gene>
    <name evidence="2" type="ORF">C0Q70_14733</name>
</gene>
<name>A0A2T7NSY4_POMCA</name>
<feature type="region of interest" description="Disordered" evidence="1">
    <location>
        <begin position="113"/>
        <end position="161"/>
    </location>
</feature>
<sequence>MNERTRERQRKKERTKERKNERMNEKSTNTQKDSDFVDRRVTTGFDSKLTWCEVTNSCLSLVSLISSDTSHTQRKIELKKHTPTDPNSRCSQYDTFEHMLISIDLTNTLTLRPREVDSDPDNLVTSIKDCNSGEYTTSSPPAPLSQPHLPVPPQRQRGGIA</sequence>
<dbReference type="AlphaFoldDB" id="A0A2T7NSY4"/>
<feature type="region of interest" description="Disordered" evidence="1">
    <location>
        <begin position="1"/>
        <end position="35"/>
    </location>
</feature>
<dbReference type="Proteomes" id="UP000245119">
    <property type="component" value="Linkage Group LG9"/>
</dbReference>
<dbReference type="EMBL" id="PZQS01000009">
    <property type="protein sequence ID" value="PVD24262.1"/>
    <property type="molecule type" value="Genomic_DNA"/>
</dbReference>
<accession>A0A2T7NSY4</accession>
<feature type="compositionally biased region" description="Polar residues" evidence="1">
    <location>
        <begin position="123"/>
        <end position="139"/>
    </location>
</feature>